<evidence type="ECO:0000313" key="3">
    <source>
        <dbReference type="Proteomes" id="UP001159363"/>
    </source>
</evidence>
<dbReference type="Proteomes" id="UP001159363">
    <property type="component" value="Chromosome 1"/>
</dbReference>
<accession>A0ABQ9IPK9</accession>
<proteinExistence type="predicted"/>
<dbReference type="EMBL" id="JARBHB010000001">
    <property type="protein sequence ID" value="KAJ8897848.1"/>
    <property type="molecule type" value="Genomic_DNA"/>
</dbReference>
<sequence>MRRKARGHFSAHLKEESVASFSDRRGSITYADLVARDERRVHTPRTTHTHTHVMRAVTLKYDCHVVTDLVHPRAIVTLTADLQTRVNAHAAFVALPYSVMPGENTRLVFFCRYISLRCLSRERSPEDREFHRFLPCDWTTTRVVDGESTKVERLARRGDKASVELARVCLTAGAFRGLERANNMQAGCASSCLEATRRADVEMDRGGGSWRLHRNAKEPLRARLPVDSSIRLSCVNLHFPLNLTFLFHPFPSTRSPRFRVRLMEGSEDKETCEVSMEQDGTQEQGEPEISEKTRQPVASSGTIPTCENSGATQPVIEPGWTCCALNPPYHSASLASGDCVLLGSLHPYSVRIILESLLCRHQTRTV</sequence>
<feature type="compositionally biased region" description="Polar residues" evidence="1">
    <location>
        <begin position="296"/>
        <end position="310"/>
    </location>
</feature>
<organism evidence="2 3">
    <name type="scientific">Dryococelus australis</name>
    <dbReference type="NCBI Taxonomy" id="614101"/>
    <lineage>
        <taxon>Eukaryota</taxon>
        <taxon>Metazoa</taxon>
        <taxon>Ecdysozoa</taxon>
        <taxon>Arthropoda</taxon>
        <taxon>Hexapoda</taxon>
        <taxon>Insecta</taxon>
        <taxon>Pterygota</taxon>
        <taxon>Neoptera</taxon>
        <taxon>Polyneoptera</taxon>
        <taxon>Phasmatodea</taxon>
        <taxon>Verophasmatodea</taxon>
        <taxon>Anareolatae</taxon>
        <taxon>Phasmatidae</taxon>
        <taxon>Eurycanthinae</taxon>
        <taxon>Dryococelus</taxon>
    </lineage>
</organism>
<feature type="region of interest" description="Disordered" evidence="1">
    <location>
        <begin position="269"/>
        <end position="310"/>
    </location>
</feature>
<comment type="caution">
    <text evidence="2">The sequence shown here is derived from an EMBL/GenBank/DDBJ whole genome shotgun (WGS) entry which is preliminary data.</text>
</comment>
<evidence type="ECO:0000256" key="1">
    <source>
        <dbReference type="SAM" id="MobiDB-lite"/>
    </source>
</evidence>
<evidence type="ECO:0000313" key="2">
    <source>
        <dbReference type="EMBL" id="KAJ8897848.1"/>
    </source>
</evidence>
<protein>
    <submittedName>
        <fullName evidence="2">Uncharacterized protein</fullName>
    </submittedName>
</protein>
<gene>
    <name evidence="2" type="ORF">PR048_003201</name>
</gene>
<name>A0ABQ9IPK9_9NEOP</name>
<keyword evidence="3" id="KW-1185">Reference proteome</keyword>
<reference evidence="2 3" key="1">
    <citation type="submission" date="2023-02" db="EMBL/GenBank/DDBJ databases">
        <title>LHISI_Scaffold_Assembly.</title>
        <authorList>
            <person name="Stuart O.P."/>
            <person name="Cleave R."/>
            <person name="Magrath M.J.L."/>
            <person name="Mikheyev A.S."/>
        </authorList>
    </citation>
    <scope>NUCLEOTIDE SEQUENCE [LARGE SCALE GENOMIC DNA]</scope>
    <source>
        <strain evidence="2">Daus_M_001</strain>
        <tissue evidence="2">Leg muscle</tissue>
    </source>
</reference>